<name>I4AAQ0_DESDJ</name>
<evidence type="ECO:0000313" key="2">
    <source>
        <dbReference type="EMBL" id="AFM01035.1"/>
    </source>
</evidence>
<protein>
    <recommendedName>
        <fullName evidence="4">DUF2628 domain-containing protein</fullName>
    </recommendedName>
</protein>
<dbReference type="eggNOG" id="ENOG5030K0A">
    <property type="taxonomic scope" value="Bacteria"/>
</dbReference>
<gene>
    <name evidence="2" type="ordered locus">Desde_2722</name>
</gene>
<dbReference type="Pfam" id="PF10947">
    <property type="entry name" value="DUF2628"/>
    <property type="match status" value="1"/>
</dbReference>
<feature type="transmembrane region" description="Helical" evidence="1">
    <location>
        <begin position="71"/>
        <end position="91"/>
    </location>
</feature>
<dbReference type="AlphaFoldDB" id="I4AAQ0"/>
<evidence type="ECO:0000256" key="1">
    <source>
        <dbReference type="SAM" id="Phobius"/>
    </source>
</evidence>
<dbReference type="STRING" id="756499.Desde_2722"/>
<proteinExistence type="predicted"/>
<sequence>MEEQGKGFFKVYDYQELEKQELMSLYIGKNADYYLRKWSKTSAPEKAFSWNWAAFFVFAFWVGYRQMYVYLALLVGIMLAGDVAYIFVLGWEPDIRITIVISLLMGAFGNALYYRHIRRKLDQLKESGLESEEIRRRAAAEGGPNWRGILATCLMLFLYNIILGYLTSLLNGVIHT</sequence>
<reference evidence="3" key="1">
    <citation type="submission" date="2012-06" db="EMBL/GenBank/DDBJ databases">
        <title>Complete sequence of Desulfitobacterium dehalogenans ATCC 51507.</title>
        <authorList>
            <person name="Lucas S."/>
            <person name="Han J."/>
            <person name="Lapidus A."/>
            <person name="Cheng J.-F."/>
            <person name="Goodwin L."/>
            <person name="Pitluck S."/>
            <person name="Peters L."/>
            <person name="Ovchinnikova G."/>
            <person name="Teshima H."/>
            <person name="Detter J.C."/>
            <person name="Han C."/>
            <person name="Tapia R."/>
            <person name="Land M."/>
            <person name="Hauser L."/>
            <person name="Kyrpides N."/>
            <person name="Ivanova N."/>
            <person name="Pagani I."/>
            <person name="Kruse T."/>
            <person name="de Vos W.M."/>
            <person name="Smidt H."/>
            <person name="Woyke T."/>
        </authorList>
    </citation>
    <scope>NUCLEOTIDE SEQUENCE [LARGE SCALE GENOMIC DNA]</scope>
    <source>
        <strain evidence="3">ATCC 51507 / DSM 9161 / JW/IU-DC1</strain>
    </source>
</reference>
<keyword evidence="3" id="KW-1185">Reference proteome</keyword>
<keyword evidence="1" id="KW-0812">Transmembrane</keyword>
<feature type="transmembrane region" description="Helical" evidence="1">
    <location>
        <begin position="47"/>
        <end position="64"/>
    </location>
</feature>
<evidence type="ECO:0000313" key="3">
    <source>
        <dbReference type="Proteomes" id="UP000006053"/>
    </source>
</evidence>
<dbReference type="EMBL" id="CP003348">
    <property type="protein sequence ID" value="AFM01035.1"/>
    <property type="molecule type" value="Genomic_DNA"/>
</dbReference>
<feature type="transmembrane region" description="Helical" evidence="1">
    <location>
        <begin position="97"/>
        <end position="114"/>
    </location>
</feature>
<reference evidence="2 3" key="2">
    <citation type="journal article" date="2015" name="J. Bacteriol.">
        <title>Genomic, proteomic, and biochemical analysis of the organohalide respiratory pathway in Desulfitobacterium dehalogenans.</title>
        <authorList>
            <person name="Kruse T."/>
            <person name="van de Pas B.A."/>
            <person name="Atteia A."/>
            <person name="Krab K."/>
            <person name="Hagen W.R."/>
            <person name="Goodwin L."/>
            <person name="Chain P."/>
            <person name="Boeren S."/>
            <person name="Maphosa F."/>
            <person name="Schraa G."/>
            <person name="de Vos W.M."/>
            <person name="van der Oost J."/>
            <person name="Smidt H."/>
            <person name="Stams A.J."/>
        </authorList>
    </citation>
    <scope>NUCLEOTIDE SEQUENCE [LARGE SCALE GENOMIC DNA]</scope>
    <source>
        <strain evidence="3">ATCC 51507 / DSM 9161 / JW/IU-DC1</strain>
    </source>
</reference>
<dbReference type="RefSeq" id="WP_014794515.1">
    <property type="nucleotide sequence ID" value="NC_018017.1"/>
</dbReference>
<dbReference type="OrthoDB" id="6691119at2"/>
<accession>I4AAQ0</accession>
<dbReference type="HOGENOM" id="CLU_127536_0_0_9"/>
<dbReference type="Proteomes" id="UP000006053">
    <property type="component" value="Chromosome"/>
</dbReference>
<dbReference type="InterPro" id="IPR024399">
    <property type="entry name" value="DUF2628"/>
</dbReference>
<evidence type="ECO:0008006" key="4">
    <source>
        <dbReference type="Google" id="ProtNLM"/>
    </source>
</evidence>
<feature type="transmembrane region" description="Helical" evidence="1">
    <location>
        <begin position="145"/>
        <end position="166"/>
    </location>
</feature>
<keyword evidence="1" id="KW-0472">Membrane</keyword>
<dbReference type="KEGG" id="ddh:Desde_2722"/>
<keyword evidence="1" id="KW-1133">Transmembrane helix</keyword>
<organism evidence="2 3">
    <name type="scientific">Desulfitobacterium dehalogenans (strain ATCC 51507 / DSM 9161 / JW/IU-DC1)</name>
    <dbReference type="NCBI Taxonomy" id="756499"/>
    <lineage>
        <taxon>Bacteria</taxon>
        <taxon>Bacillati</taxon>
        <taxon>Bacillota</taxon>
        <taxon>Clostridia</taxon>
        <taxon>Eubacteriales</taxon>
        <taxon>Desulfitobacteriaceae</taxon>
        <taxon>Desulfitobacterium</taxon>
    </lineage>
</organism>